<organism evidence="2 3">
    <name type="scientific">Saccharothrix syringae</name>
    <name type="common">Nocardiopsis syringae</name>
    <dbReference type="NCBI Taxonomy" id="103733"/>
    <lineage>
        <taxon>Bacteria</taxon>
        <taxon>Bacillati</taxon>
        <taxon>Actinomycetota</taxon>
        <taxon>Actinomycetes</taxon>
        <taxon>Pseudonocardiales</taxon>
        <taxon>Pseudonocardiaceae</taxon>
        <taxon>Saccharothrix</taxon>
    </lineage>
</organism>
<sequence length="98" mass="11295">MAVACAYDDLRPWLARLDGPAAEVGVVHLALRWTADLLREDHDWFTWWSTDDPVTPVREWVDGVRPQPWFHPGADRDRRRRMGLPGDYGRLTPSTPDS</sequence>
<name>A0A5Q0H3M6_SACSY</name>
<evidence type="ECO:0000256" key="1">
    <source>
        <dbReference type="SAM" id="MobiDB-lite"/>
    </source>
</evidence>
<evidence type="ECO:0000313" key="2">
    <source>
        <dbReference type="EMBL" id="QFZ20821.1"/>
    </source>
</evidence>
<reference evidence="3" key="1">
    <citation type="journal article" date="2021" name="Curr. Microbiol.">
        <title>Complete genome of nocamycin-producing strain Saccharothrix syringae NRRL B-16468 reveals the biosynthetic potential for secondary metabolites.</title>
        <authorList>
            <person name="Mo X."/>
            <person name="Yang S."/>
        </authorList>
    </citation>
    <scope>NUCLEOTIDE SEQUENCE [LARGE SCALE GENOMIC DNA]</scope>
    <source>
        <strain evidence="3">ATCC 51364 / DSM 43886 / JCM 6844 / KCTC 9398 / NBRC 14523 / NRRL B-16468 / INA 2240</strain>
    </source>
</reference>
<protein>
    <submittedName>
        <fullName evidence="2">Uncharacterized protein</fullName>
    </submittedName>
</protein>
<dbReference type="OrthoDB" id="4535590at2"/>
<accession>A0A5Q0H3M6</accession>
<feature type="region of interest" description="Disordered" evidence="1">
    <location>
        <begin position="71"/>
        <end position="98"/>
    </location>
</feature>
<dbReference type="AlphaFoldDB" id="A0A5Q0H3M6"/>
<dbReference type="Proteomes" id="UP000325787">
    <property type="component" value="Chromosome"/>
</dbReference>
<dbReference type="RefSeq" id="WP_153278512.1">
    <property type="nucleotide sequence ID" value="NZ_CP034550.1"/>
</dbReference>
<dbReference type="KEGG" id="ssyi:EKG83_28550"/>
<gene>
    <name evidence="2" type="ORF">EKG83_28550</name>
</gene>
<keyword evidence="3" id="KW-1185">Reference proteome</keyword>
<proteinExistence type="predicted"/>
<evidence type="ECO:0000313" key="3">
    <source>
        <dbReference type="Proteomes" id="UP000325787"/>
    </source>
</evidence>
<dbReference type="EMBL" id="CP034550">
    <property type="protein sequence ID" value="QFZ20821.1"/>
    <property type="molecule type" value="Genomic_DNA"/>
</dbReference>